<dbReference type="Gene3D" id="3.40.190.150">
    <property type="entry name" value="Bordetella uptake gene, domain 1"/>
    <property type="match status" value="1"/>
</dbReference>
<sequence>MRLSTTSAAARFFLLAVPLLLGALTLPARAQEYPTHAIRIIVPYAPGGQGDITARLVAEGLRTRLPQTVVVENRPGANGTIGTAQVAQAAPDGHTLLLVVASHVLTKALMPNVTFDPVKSFVPITMTARTPVVMVVSPTLPVKTLAEFVAYARSKPGELVYASAGSGSNVHVFAQWFNQLAKLNMIHVPYKGSAAAHSDLIAGRAHMVFDTLPSVQGHVAQGNLKLVAVGGTTRLPQYPDVPTIAESGYPEFEAASWGVVLAPAGTPKPIVDKLNREIVAVLRSPEVKERFASFGSEVVANSPAEMLTILQAEERRASALVRELGIEIGQ</sequence>
<dbReference type="Pfam" id="PF03401">
    <property type="entry name" value="TctC"/>
    <property type="match status" value="1"/>
</dbReference>
<reference evidence="3" key="1">
    <citation type="journal article" date="2023" name="Microbiol Resour">
        <title>Genome Sequences of Rhodoplanes serenus and Two Thermotolerant Strains, Rhodoplanes tepidamans and 'Rhodoplanes cryptolactis,' Further Refine the Genus.</title>
        <authorList>
            <person name="Rayyan A.A."/>
            <person name="Kyndt J.A."/>
        </authorList>
    </citation>
    <scope>NUCLEOTIDE SEQUENCE</scope>
    <source>
        <strain evidence="3">DSM 9987</strain>
    </source>
</reference>
<keyword evidence="2" id="KW-0732">Signal</keyword>
<dbReference type="PIRSF" id="PIRSF017082">
    <property type="entry name" value="YflP"/>
    <property type="match status" value="1"/>
</dbReference>
<dbReference type="EMBL" id="JAQQLI010000041">
    <property type="protein sequence ID" value="MDC7788284.1"/>
    <property type="molecule type" value="Genomic_DNA"/>
</dbReference>
<keyword evidence="4" id="KW-1185">Reference proteome</keyword>
<comment type="caution">
    <text evidence="3">The sequence shown here is derived from an EMBL/GenBank/DDBJ whole genome shotgun (WGS) entry which is preliminary data.</text>
</comment>
<evidence type="ECO:0000313" key="3">
    <source>
        <dbReference type="EMBL" id="MDC7788284.1"/>
    </source>
</evidence>
<feature type="chain" id="PRO_5045093233" evidence="2">
    <location>
        <begin position="31"/>
        <end position="330"/>
    </location>
</feature>
<dbReference type="Gene3D" id="3.40.190.10">
    <property type="entry name" value="Periplasmic binding protein-like II"/>
    <property type="match status" value="1"/>
</dbReference>
<dbReference type="InterPro" id="IPR042100">
    <property type="entry name" value="Bug_dom1"/>
</dbReference>
<dbReference type="PANTHER" id="PTHR42928">
    <property type="entry name" value="TRICARBOXYLATE-BINDING PROTEIN"/>
    <property type="match status" value="1"/>
</dbReference>
<evidence type="ECO:0000256" key="2">
    <source>
        <dbReference type="SAM" id="SignalP"/>
    </source>
</evidence>
<feature type="signal peptide" evidence="2">
    <location>
        <begin position="1"/>
        <end position="30"/>
    </location>
</feature>
<dbReference type="RefSeq" id="WP_272779122.1">
    <property type="nucleotide sequence ID" value="NZ_JAQQLI010000041.1"/>
</dbReference>
<dbReference type="SUPFAM" id="SSF53850">
    <property type="entry name" value="Periplasmic binding protein-like II"/>
    <property type="match status" value="1"/>
</dbReference>
<dbReference type="InterPro" id="IPR005064">
    <property type="entry name" value="BUG"/>
</dbReference>
<dbReference type="PANTHER" id="PTHR42928:SF5">
    <property type="entry name" value="BLR1237 PROTEIN"/>
    <property type="match status" value="1"/>
</dbReference>
<gene>
    <name evidence="3" type="ORF">PQJ73_21565</name>
</gene>
<protein>
    <submittedName>
        <fullName evidence="3">Tripartite tricarboxylate transporter substrate binding protein</fullName>
    </submittedName>
</protein>
<evidence type="ECO:0000256" key="1">
    <source>
        <dbReference type="ARBA" id="ARBA00006987"/>
    </source>
</evidence>
<evidence type="ECO:0000313" key="4">
    <source>
        <dbReference type="Proteomes" id="UP001165652"/>
    </source>
</evidence>
<organism evidence="3 4">
    <name type="scientific">Rhodoplanes tepidamans</name>
    <name type="common">Rhodoplanes cryptolactis</name>
    <dbReference type="NCBI Taxonomy" id="200616"/>
    <lineage>
        <taxon>Bacteria</taxon>
        <taxon>Pseudomonadati</taxon>
        <taxon>Pseudomonadota</taxon>
        <taxon>Alphaproteobacteria</taxon>
        <taxon>Hyphomicrobiales</taxon>
        <taxon>Nitrobacteraceae</taxon>
        <taxon>Rhodoplanes</taxon>
    </lineage>
</organism>
<dbReference type="CDD" id="cd13578">
    <property type="entry name" value="PBP2_Bug27"/>
    <property type="match status" value="1"/>
</dbReference>
<dbReference type="Proteomes" id="UP001165652">
    <property type="component" value="Unassembled WGS sequence"/>
</dbReference>
<comment type="similarity">
    <text evidence="1">Belongs to the UPF0065 (bug) family.</text>
</comment>
<name>A0ABT5JG54_RHOTP</name>
<proteinExistence type="inferred from homology"/>
<reference evidence="3" key="2">
    <citation type="submission" date="2023-02" db="EMBL/GenBank/DDBJ databases">
        <authorList>
            <person name="Rayyan A."/>
            <person name="Meyer T."/>
            <person name="Kyndt J.A."/>
        </authorList>
    </citation>
    <scope>NUCLEOTIDE SEQUENCE</scope>
    <source>
        <strain evidence="3">DSM 9987</strain>
    </source>
</reference>
<accession>A0ABT5JG54</accession>